<feature type="compositionally biased region" description="Low complexity" evidence="1">
    <location>
        <begin position="17"/>
        <end position="27"/>
    </location>
</feature>
<protein>
    <submittedName>
        <fullName evidence="3">Uncharacterized protein</fullName>
    </submittedName>
</protein>
<proteinExistence type="predicted"/>
<accession>A0A0B7A9U9</accession>
<dbReference type="AlphaFoldDB" id="A0A0B7A9U9"/>
<reference evidence="3" key="1">
    <citation type="submission" date="2014-12" db="EMBL/GenBank/DDBJ databases">
        <title>Insight into the proteome of Arion vulgaris.</title>
        <authorList>
            <person name="Aradska J."/>
            <person name="Bulat T."/>
            <person name="Smidak R."/>
            <person name="Sarate P."/>
            <person name="Gangsoo J."/>
            <person name="Sialana F."/>
            <person name="Bilban M."/>
            <person name="Lubec G."/>
        </authorList>
    </citation>
    <scope>NUCLEOTIDE SEQUENCE</scope>
    <source>
        <tissue evidence="3">Skin</tissue>
    </source>
</reference>
<name>A0A0B7A9U9_9EUPU</name>
<organism evidence="3">
    <name type="scientific">Arion vulgaris</name>
    <dbReference type="NCBI Taxonomy" id="1028688"/>
    <lineage>
        <taxon>Eukaryota</taxon>
        <taxon>Metazoa</taxon>
        <taxon>Spiralia</taxon>
        <taxon>Lophotrochozoa</taxon>
        <taxon>Mollusca</taxon>
        <taxon>Gastropoda</taxon>
        <taxon>Heterobranchia</taxon>
        <taxon>Euthyneura</taxon>
        <taxon>Panpulmonata</taxon>
        <taxon>Eupulmonata</taxon>
        <taxon>Stylommatophora</taxon>
        <taxon>Helicina</taxon>
        <taxon>Arionoidea</taxon>
        <taxon>Arionidae</taxon>
        <taxon>Arion</taxon>
    </lineage>
</organism>
<gene>
    <name evidence="3" type="primary">ORF105266</name>
    <name evidence="2" type="synonym">ORF105258</name>
</gene>
<feature type="compositionally biased region" description="Polar residues" evidence="1">
    <location>
        <begin position="1"/>
        <end position="16"/>
    </location>
</feature>
<evidence type="ECO:0000313" key="2">
    <source>
        <dbReference type="EMBL" id="CEK77522.1"/>
    </source>
</evidence>
<sequence length="163" mass="18106">THSGSANLASHLVHTTSASSNSVIRNISSRDDEEQPQDLSTKSRRLVEDEVDGQNFSSSITRESERETRTSSPSSVDVRVRHVESPSPCSYSDRECDYNSRSETGSTTIKTFEVERKGQVHGVDINPTGVKDNHILATKRNHRSIMSCSETGDSEIAKRRKLE</sequence>
<feature type="region of interest" description="Disordered" evidence="1">
    <location>
        <begin position="1"/>
        <end position="105"/>
    </location>
</feature>
<feature type="non-terminal residue" evidence="3">
    <location>
        <position position="1"/>
    </location>
</feature>
<dbReference type="EMBL" id="HACG01030658">
    <property type="protein sequence ID" value="CEK77523.1"/>
    <property type="molecule type" value="Transcribed_RNA"/>
</dbReference>
<dbReference type="EMBL" id="HACG01030657">
    <property type="protein sequence ID" value="CEK77522.1"/>
    <property type="molecule type" value="Transcribed_RNA"/>
</dbReference>
<evidence type="ECO:0000313" key="3">
    <source>
        <dbReference type="EMBL" id="CEK77523.1"/>
    </source>
</evidence>
<evidence type="ECO:0000256" key="1">
    <source>
        <dbReference type="SAM" id="MobiDB-lite"/>
    </source>
</evidence>